<dbReference type="AlphaFoldDB" id="M2NIC2"/>
<dbReference type="RefSeq" id="XP_007673517.1">
    <property type="nucleotide sequence ID" value="XM_007675327.1"/>
</dbReference>
<keyword evidence="2" id="KW-1185">Reference proteome</keyword>
<sequence length="53" mass="6322">MPKFQDVRLAEGKPAHACITLYNRFMKIRKHCISTRSPALVPRIRHYCHTLEW</sequence>
<dbReference type="GeneID" id="19111384"/>
<dbReference type="EMBL" id="KB445552">
    <property type="protein sequence ID" value="EMC98840.1"/>
    <property type="molecule type" value="Genomic_DNA"/>
</dbReference>
<organism evidence="1 2">
    <name type="scientific">Baudoinia panamericana (strain UAMH 10762)</name>
    <name type="common">Angels' share fungus</name>
    <name type="synonym">Baudoinia compniacensis (strain UAMH 10762)</name>
    <dbReference type="NCBI Taxonomy" id="717646"/>
    <lineage>
        <taxon>Eukaryota</taxon>
        <taxon>Fungi</taxon>
        <taxon>Dikarya</taxon>
        <taxon>Ascomycota</taxon>
        <taxon>Pezizomycotina</taxon>
        <taxon>Dothideomycetes</taxon>
        <taxon>Dothideomycetidae</taxon>
        <taxon>Mycosphaerellales</taxon>
        <taxon>Teratosphaeriaceae</taxon>
        <taxon>Baudoinia</taxon>
    </lineage>
</organism>
<proteinExistence type="predicted"/>
<evidence type="ECO:0000313" key="1">
    <source>
        <dbReference type="EMBL" id="EMC98840.1"/>
    </source>
</evidence>
<protein>
    <submittedName>
        <fullName evidence="1">Uncharacterized protein</fullName>
    </submittedName>
</protein>
<gene>
    <name evidence="1" type="ORF">BAUCODRAFT_31108</name>
</gene>
<evidence type="ECO:0000313" key="2">
    <source>
        <dbReference type="Proteomes" id="UP000011761"/>
    </source>
</evidence>
<reference evidence="1 2" key="1">
    <citation type="journal article" date="2012" name="PLoS Pathog.">
        <title>Diverse lifestyles and strategies of plant pathogenesis encoded in the genomes of eighteen Dothideomycetes fungi.</title>
        <authorList>
            <person name="Ohm R.A."/>
            <person name="Feau N."/>
            <person name="Henrissat B."/>
            <person name="Schoch C.L."/>
            <person name="Horwitz B.A."/>
            <person name="Barry K.W."/>
            <person name="Condon B.J."/>
            <person name="Copeland A.C."/>
            <person name="Dhillon B."/>
            <person name="Glaser F."/>
            <person name="Hesse C.N."/>
            <person name="Kosti I."/>
            <person name="LaButti K."/>
            <person name="Lindquist E.A."/>
            <person name="Lucas S."/>
            <person name="Salamov A.A."/>
            <person name="Bradshaw R.E."/>
            <person name="Ciuffetti L."/>
            <person name="Hamelin R.C."/>
            <person name="Kema G.H.J."/>
            <person name="Lawrence C."/>
            <person name="Scott J.A."/>
            <person name="Spatafora J.W."/>
            <person name="Turgeon B.G."/>
            <person name="de Wit P.J.G.M."/>
            <person name="Zhong S."/>
            <person name="Goodwin S.B."/>
            <person name="Grigoriev I.V."/>
        </authorList>
    </citation>
    <scope>NUCLEOTIDE SEQUENCE [LARGE SCALE GENOMIC DNA]</scope>
    <source>
        <strain evidence="1 2">UAMH 10762</strain>
    </source>
</reference>
<dbReference type="Proteomes" id="UP000011761">
    <property type="component" value="Unassembled WGS sequence"/>
</dbReference>
<dbReference type="KEGG" id="bcom:BAUCODRAFT_31108"/>
<accession>M2NIC2</accession>
<name>M2NIC2_BAUPA</name>
<dbReference type="HOGENOM" id="CLU_3068286_0_0_1"/>